<dbReference type="PANTHER" id="PTHR37740">
    <property type="entry name" value="OS02G0193500 PROTEIN"/>
    <property type="match status" value="1"/>
</dbReference>
<evidence type="ECO:0000313" key="3">
    <source>
        <dbReference type="EMBL" id="KAG7565294.1"/>
    </source>
</evidence>
<dbReference type="PANTHER" id="PTHR37740:SF1">
    <property type="entry name" value="OS02G0193500 PROTEIN"/>
    <property type="match status" value="1"/>
</dbReference>
<dbReference type="Proteomes" id="UP000694251">
    <property type="component" value="Chromosome 10"/>
</dbReference>
<dbReference type="AlphaFoldDB" id="A0A8T1ZZ77"/>
<keyword evidence="4" id="KW-1185">Reference proteome</keyword>
<evidence type="ECO:0000256" key="1">
    <source>
        <dbReference type="SAM" id="Coils"/>
    </source>
</evidence>
<sequence>MSVLNKFINPKPNSLFFRQLHNLLSQFSRRRRSSETLDKSQEMQNSKIPPFSEAKRMKISTPKQPLTQLPPRIVKKVSNRSKSDQVHAISHQLDMSPNSDSSSGNEYRALRRKYLLLEEDSFALERELKEAEDEVKALEDEKLELLDKLVVMEGLVDP</sequence>
<feature type="coiled-coil region" evidence="1">
    <location>
        <begin position="114"/>
        <end position="148"/>
    </location>
</feature>
<name>A0A8T1ZZ77_ARASU</name>
<proteinExistence type="predicted"/>
<dbReference type="OrthoDB" id="1742859at2759"/>
<reference evidence="3 4" key="1">
    <citation type="submission" date="2020-12" db="EMBL/GenBank/DDBJ databases">
        <title>Concerted genomic and epigenomic changes stabilize Arabidopsis allopolyploids.</title>
        <authorList>
            <person name="Chen Z."/>
        </authorList>
    </citation>
    <scope>NUCLEOTIDE SEQUENCE [LARGE SCALE GENOMIC DNA]</scope>
    <source>
        <strain evidence="3">As9502</strain>
        <tissue evidence="3">Leaf</tissue>
    </source>
</reference>
<keyword evidence="1" id="KW-0175">Coiled coil</keyword>
<comment type="caution">
    <text evidence="3">The sequence shown here is derived from an EMBL/GenBank/DDBJ whole genome shotgun (WGS) entry which is preliminary data.</text>
</comment>
<feature type="compositionally biased region" description="Polar residues" evidence="2">
    <location>
        <begin position="93"/>
        <end position="105"/>
    </location>
</feature>
<organism evidence="3 4">
    <name type="scientific">Arabidopsis suecica</name>
    <name type="common">Swedish thale-cress</name>
    <name type="synonym">Cardaminopsis suecica</name>
    <dbReference type="NCBI Taxonomy" id="45249"/>
    <lineage>
        <taxon>Eukaryota</taxon>
        <taxon>Viridiplantae</taxon>
        <taxon>Streptophyta</taxon>
        <taxon>Embryophyta</taxon>
        <taxon>Tracheophyta</taxon>
        <taxon>Spermatophyta</taxon>
        <taxon>Magnoliopsida</taxon>
        <taxon>eudicotyledons</taxon>
        <taxon>Gunneridae</taxon>
        <taxon>Pentapetalae</taxon>
        <taxon>rosids</taxon>
        <taxon>malvids</taxon>
        <taxon>Brassicales</taxon>
        <taxon>Brassicaceae</taxon>
        <taxon>Camelineae</taxon>
        <taxon>Arabidopsis</taxon>
    </lineage>
</organism>
<feature type="region of interest" description="Disordered" evidence="2">
    <location>
        <begin position="32"/>
        <end position="105"/>
    </location>
</feature>
<dbReference type="EMBL" id="JAEFBJ010000010">
    <property type="protein sequence ID" value="KAG7565294.1"/>
    <property type="molecule type" value="Genomic_DNA"/>
</dbReference>
<gene>
    <name evidence="3" type="ORF">ISN44_As10g020010</name>
</gene>
<evidence type="ECO:0000313" key="4">
    <source>
        <dbReference type="Proteomes" id="UP000694251"/>
    </source>
</evidence>
<evidence type="ECO:0000256" key="2">
    <source>
        <dbReference type="SAM" id="MobiDB-lite"/>
    </source>
</evidence>
<accession>A0A8T1ZZ77</accession>
<protein>
    <submittedName>
        <fullName evidence="3">Uncharacterized protein</fullName>
    </submittedName>
</protein>